<dbReference type="Gene3D" id="3.40.30.10">
    <property type="entry name" value="Glutaredoxin"/>
    <property type="match status" value="1"/>
</dbReference>
<dbReference type="Pfam" id="PF13462">
    <property type="entry name" value="Thioredoxin_4"/>
    <property type="match status" value="1"/>
</dbReference>
<gene>
    <name evidence="4" type="ORF">J2S36_001345</name>
</gene>
<organism evidence="4 5">
    <name type="scientific">Arcanobacterium hippocoleae</name>
    <dbReference type="NCBI Taxonomy" id="149017"/>
    <lineage>
        <taxon>Bacteria</taxon>
        <taxon>Bacillati</taxon>
        <taxon>Actinomycetota</taxon>
        <taxon>Actinomycetes</taxon>
        <taxon>Actinomycetales</taxon>
        <taxon>Actinomycetaceae</taxon>
        <taxon>Arcanobacterium</taxon>
    </lineage>
</organism>
<feature type="compositionally biased region" description="Basic and acidic residues" evidence="1">
    <location>
        <begin position="14"/>
        <end position="26"/>
    </location>
</feature>
<evidence type="ECO:0000313" key="4">
    <source>
        <dbReference type="EMBL" id="MDR6939802.1"/>
    </source>
</evidence>
<evidence type="ECO:0000313" key="5">
    <source>
        <dbReference type="Proteomes" id="UP001266099"/>
    </source>
</evidence>
<sequence length="279" mass="30044">MGAKQTPGMTGNKLTKEERRSAAREKARLLREQEEKRARRNRILLIFGVLAALLLVGLVIFKIVSSGNANDTGSYDGKARSAELQNVQADFGIAVGKDGAALAAPVADVPQVGVYADLMCPHCVQLEHDSKDAYEKFMPTGKVGVVHYPVEIMNTDYAKYGTAALLYVATYAPESYTKFHTELFDYAYKIIVERSAQMPTAAKIADMAKAAGVPADIVNDLPASITSEAWQKHVQAATEKFREAGWKGTPTVTVNGTETNAWGNGGMKAVFAEALGAAK</sequence>
<reference evidence="4 5" key="1">
    <citation type="submission" date="2023-07" db="EMBL/GenBank/DDBJ databases">
        <title>Sequencing the genomes of 1000 actinobacteria strains.</title>
        <authorList>
            <person name="Klenk H.-P."/>
        </authorList>
    </citation>
    <scope>NUCLEOTIDE SEQUENCE [LARGE SCALE GENOMIC DNA]</scope>
    <source>
        <strain evidence="4 5">DSM 15539</strain>
    </source>
</reference>
<dbReference type="InterPro" id="IPR012336">
    <property type="entry name" value="Thioredoxin-like_fold"/>
</dbReference>
<evidence type="ECO:0000256" key="1">
    <source>
        <dbReference type="SAM" id="MobiDB-lite"/>
    </source>
</evidence>
<keyword evidence="2" id="KW-1133">Transmembrane helix</keyword>
<dbReference type="EMBL" id="JAVDUJ010000001">
    <property type="protein sequence ID" value="MDR6939802.1"/>
    <property type="molecule type" value="Genomic_DNA"/>
</dbReference>
<feature type="transmembrane region" description="Helical" evidence="2">
    <location>
        <begin position="43"/>
        <end position="64"/>
    </location>
</feature>
<feature type="domain" description="Thioredoxin-like fold" evidence="3">
    <location>
        <begin position="111"/>
        <end position="259"/>
    </location>
</feature>
<protein>
    <submittedName>
        <fullName evidence="4">Protein-disulfide isomerase</fullName>
    </submittedName>
</protein>
<proteinExistence type="predicted"/>
<comment type="caution">
    <text evidence="4">The sequence shown here is derived from an EMBL/GenBank/DDBJ whole genome shotgun (WGS) entry which is preliminary data.</text>
</comment>
<evidence type="ECO:0000259" key="3">
    <source>
        <dbReference type="Pfam" id="PF13462"/>
    </source>
</evidence>
<dbReference type="GO" id="GO:0016853">
    <property type="term" value="F:isomerase activity"/>
    <property type="evidence" value="ECO:0007669"/>
    <property type="project" value="UniProtKB-KW"/>
</dbReference>
<keyword evidence="2" id="KW-0472">Membrane</keyword>
<keyword evidence="5" id="KW-1185">Reference proteome</keyword>
<dbReference type="SUPFAM" id="SSF52833">
    <property type="entry name" value="Thioredoxin-like"/>
    <property type="match status" value="1"/>
</dbReference>
<name>A0ABU1T347_9ACTO</name>
<dbReference type="RefSeq" id="WP_309956773.1">
    <property type="nucleotide sequence ID" value="NZ_JAVDUJ010000001.1"/>
</dbReference>
<dbReference type="Proteomes" id="UP001266099">
    <property type="component" value="Unassembled WGS sequence"/>
</dbReference>
<keyword evidence="4" id="KW-0413">Isomerase</keyword>
<accession>A0ABU1T347</accession>
<keyword evidence="2" id="KW-0812">Transmembrane</keyword>
<dbReference type="InterPro" id="IPR036249">
    <property type="entry name" value="Thioredoxin-like_sf"/>
</dbReference>
<evidence type="ECO:0000256" key="2">
    <source>
        <dbReference type="SAM" id="Phobius"/>
    </source>
</evidence>
<feature type="region of interest" description="Disordered" evidence="1">
    <location>
        <begin position="1"/>
        <end position="26"/>
    </location>
</feature>